<dbReference type="Proteomes" id="UP000614996">
    <property type="component" value="Unassembled WGS sequence"/>
</dbReference>
<gene>
    <name evidence="2" type="ORF">NUM_71470</name>
</gene>
<keyword evidence="3" id="KW-1185">Reference proteome</keyword>
<evidence type="ECO:0000259" key="1">
    <source>
        <dbReference type="Pfam" id="PF12697"/>
    </source>
</evidence>
<dbReference type="GO" id="GO:0003824">
    <property type="term" value="F:catalytic activity"/>
    <property type="evidence" value="ECO:0007669"/>
    <property type="project" value="UniProtKB-ARBA"/>
</dbReference>
<comment type="caution">
    <text evidence="2">The sequence shown here is derived from an EMBL/GenBank/DDBJ whole genome shotgun (WGS) entry which is preliminary data.</text>
</comment>
<organism evidence="2 3">
    <name type="scientific">Actinocatenispora comari</name>
    <dbReference type="NCBI Taxonomy" id="2807577"/>
    <lineage>
        <taxon>Bacteria</taxon>
        <taxon>Bacillati</taxon>
        <taxon>Actinomycetota</taxon>
        <taxon>Actinomycetes</taxon>
        <taxon>Micromonosporales</taxon>
        <taxon>Micromonosporaceae</taxon>
        <taxon>Actinocatenispora</taxon>
    </lineage>
</organism>
<feature type="domain" description="AB hydrolase-1" evidence="1">
    <location>
        <begin position="34"/>
        <end position="264"/>
    </location>
</feature>
<dbReference type="SUPFAM" id="SSF53474">
    <property type="entry name" value="alpha/beta-Hydrolases"/>
    <property type="match status" value="1"/>
</dbReference>
<proteinExistence type="predicted"/>
<sequence>MTSPVTRPAPPAADDAPVRVVCRRGATDRSGRPILLLHGLADSDAVWEPLLPEFGPDEQVWTARLPWRGEGVADWSHRRDLTGWIADALDAVPGDGCVVVAHSLSAIVLLDLIGQRLAAGADPFTRYRIGGLVLVAPFFRPRPADFDWSVLSYYLDNFHQILAEGIRVRAGHRTTAETRADMARYLRDRIGPYAWVRFFETFLRMPLLPLDRCTVPCLVVGGGRDFAAPPDGCAALAAGLPAGTLHLIDGCGHFPMLEAPDRLATQIGLLCASARGGDPTTSPHRLEHGR</sequence>
<dbReference type="EMBL" id="BOPO01000150">
    <property type="protein sequence ID" value="GIL31893.1"/>
    <property type="molecule type" value="Genomic_DNA"/>
</dbReference>
<dbReference type="Gene3D" id="3.40.50.1820">
    <property type="entry name" value="alpha/beta hydrolase"/>
    <property type="match status" value="1"/>
</dbReference>
<protein>
    <recommendedName>
        <fullName evidence="1">AB hydrolase-1 domain-containing protein</fullName>
    </recommendedName>
</protein>
<dbReference type="AlphaFoldDB" id="A0A8J4AN49"/>
<dbReference type="PANTHER" id="PTHR43689:SF8">
    <property type="entry name" value="ALPHA_BETA-HYDROLASES SUPERFAMILY PROTEIN"/>
    <property type="match status" value="1"/>
</dbReference>
<dbReference type="InterPro" id="IPR000073">
    <property type="entry name" value="AB_hydrolase_1"/>
</dbReference>
<dbReference type="Pfam" id="PF12697">
    <property type="entry name" value="Abhydrolase_6"/>
    <property type="match status" value="1"/>
</dbReference>
<dbReference type="RefSeq" id="WP_207129432.1">
    <property type="nucleotide sequence ID" value="NZ_BOPO01000150.1"/>
</dbReference>
<accession>A0A8J4AN49</accession>
<evidence type="ECO:0000313" key="3">
    <source>
        <dbReference type="Proteomes" id="UP000614996"/>
    </source>
</evidence>
<name>A0A8J4AN49_9ACTN</name>
<dbReference type="PANTHER" id="PTHR43689">
    <property type="entry name" value="HYDROLASE"/>
    <property type="match status" value="1"/>
</dbReference>
<evidence type="ECO:0000313" key="2">
    <source>
        <dbReference type="EMBL" id="GIL31893.1"/>
    </source>
</evidence>
<dbReference type="InterPro" id="IPR029058">
    <property type="entry name" value="AB_hydrolase_fold"/>
</dbReference>
<reference evidence="3" key="1">
    <citation type="journal article" date="2021" name="Int. J. Syst. Evol. Microbiol.">
        <title>Actinocatenispora comari sp. nov., an endophytic actinomycete isolated from aerial parts of Comarum salesowianum.</title>
        <authorList>
            <person name="Oyunbileg N."/>
            <person name="Iizaka Y."/>
            <person name="Hamada M."/>
            <person name="Davaapurev B.O."/>
            <person name="Fukumoto A."/>
            <person name="Tsetseg B."/>
            <person name="Kato F."/>
            <person name="Tamura T."/>
            <person name="Batkhuu J."/>
            <person name="Anzai Y."/>
        </authorList>
    </citation>
    <scope>NUCLEOTIDE SEQUENCE [LARGE SCALE GENOMIC DNA]</scope>
    <source>
        <strain evidence="3">NUM-2625</strain>
    </source>
</reference>